<proteinExistence type="inferred from homology"/>
<feature type="transmembrane region" description="Helical" evidence="3">
    <location>
        <begin position="378"/>
        <end position="400"/>
    </location>
</feature>
<feature type="transmembrane region" description="Helical" evidence="3">
    <location>
        <begin position="112"/>
        <end position="133"/>
    </location>
</feature>
<dbReference type="InterPro" id="IPR011701">
    <property type="entry name" value="MFS"/>
</dbReference>
<dbReference type="InterPro" id="IPR050327">
    <property type="entry name" value="Proton-linked_MCT"/>
</dbReference>
<comment type="caution">
    <text evidence="5">The sequence shown here is derived from an EMBL/GenBank/DDBJ whole genome shotgun (WGS) entry which is preliminary data.</text>
</comment>
<feature type="transmembrane region" description="Helical" evidence="3">
    <location>
        <begin position="206"/>
        <end position="227"/>
    </location>
</feature>
<dbReference type="InterPro" id="IPR020846">
    <property type="entry name" value="MFS_dom"/>
</dbReference>
<sequence>MSTVHLSSIVSTSSPIPDKLHDARIEKAHMALPEPVGFVEGTLRGWLTIIGGCLVAISTFGNIQSFGVFQDFYTRTYLSNETASTISWIGSIQLGLQFIVGVVSGKLFDKGYFHILMVTGSLLLLFSSFMLSLVKPHQFYQALLSQGFGMGIGMGFLFLPSLSIVSHYFRRRRAVAMGMIIASGSFGGAIYSILLNKIIAHEGLGFAWAVRFIAFINVFLLLVANLIMKPRPPTRNPEPVDMNQIWRDRPYWATNFGIFLGFWGVYIPYFYLQLFAAIQDVDDDFIAWIIPILNAGAMFGRFMPSFLADRYGPLNVLIPIGFLSGTIMWALLGVKSVAGVTVFAIFYGFFSGAFLTLSSPAVASFSTSPTMNDIGLRVGITCFFVGLALLSGNPIAGALLSPPHYFWWRPLTFGCVIILSGSFIIFLARQALVKRRGRQLL</sequence>
<feature type="transmembrane region" description="Helical" evidence="3">
    <location>
        <begin position="252"/>
        <end position="273"/>
    </location>
</feature>
<comment type="subcellular location">
    <subcellularLocation>
        <location evidence="1">Membrane</location>
        <topology evidence="1">Multi-pass membrane protein</topology>
    </subcellularLocation>
</comment>
<dbReference type="PANTHER" id="PTHR11360:SF234">
    <property type="entry name" value="MFS-TYPE TRANSPORTER DBAD-RELATED"/>
    <property type="match status" value="1"/>
</dbReference>
<dbReference type="GO" id="GO:0016020">
    <property type="term" value="C:membrane"/>
    <property type="evidence" value="ECO:0007669"/>
    <property type="project" value="UniProtKB-SubCell"/>
</dbReference>
<organism evidence="5 6">
    <name type="scientific">Collybia nuda</name>
    <dbReference type="NCBI Taxonomy" id="64659"/>
    <lineage>
        <taxon>Eukaryota</taxon>
        <taxon>Fungi</taxon>
        <taxon>Dikarya</taxon>
        <taxon>Basidiomycota</taxon>
        <taxon>Agaricomycotina</taxon>
        <taxon>Agaricomycetes</taxon>
        <taxon>Agaricomycetidae</taxon>
        <taxon>Agaricales</taxon>
        <taxon>Tricholomatineae</taxon>
        <taxon>Clitocybaceae</taxon>
        <taxon>Collybia</taxon>
    </lineage>
</organism>
<dbReference type="GO" id="GO:0022857">
    <property type="term" value="F:transmembrane transporter activity"/>
    <property type="evidence" value="ECO:0007669"/>
    <property type="project" value="InterPro"/>
</dbReference>
<comment type="similarity">
    <text evidence="2">Belongs to the major facilitator superfamily. Monocarboxylate porter (TC 2.A.1.13) family.</text>
</comment>
<feature type="transmembrane region" description="Helical" evidence="3">
    <location>
        <begin position="406"/>
        <end position="428"/>
    </location>
</feature>
<dbReference type="Gene3D" id="1.20.1250.20">
    <property type="entry name" value="MFS general substrate transporter like domains"/>
    <property type="match status" value="2"/>
</dbReference>
<dbReference type="OrthoDB" id="6499973at2759"/>
<dbReference type="InterPro" id="IPR036259">
    <property type="entry name" value="MFS_trans_sf"/>
</dbReference>
<accession>A0A9P6CGD6</accession>
<evidence type="ECO:0000313" key="5">
    <source>
        <dbReference type="EMBL" id="KAF9461140.1"/>
    </source>
</evidence>
<feature type="domain" description="Major facilitator superfamily (MFS) profile" evidence="4">
    <location>
        <begin position="210"/>
        <end position="441"/>
    </location>
</feature>
<evidence type="ECO:0000256" key="2">
    <source>
        <dbReference type="ARBA" id="ARBA00006727"/>
    </source>
</evidence>
<gene>
    <name evidence="5" type="ORF">BDZ94DRAFT_1221869</name>
</gene>
<keyword evidence="3" id="KW-0812">Transmembrane</keyword>
<dbReference type="AlphaFoldDB" id="A0A9P6CGD6"/>
<dbReference type="EMBL" id="MU150288">
    <property type="protein sequence ID" value="KAF9461140.1"/>
    <property type="molecule type" value="Genomic_DNA"/>
</dbReference>
<feature type="transmembrane region" description="Helical" evidence="3">
    <location>
        <begin position="174"/>
        <end position="194"/>
    </location>
</feature>
<keyword evidence="6" id="KW-1185">Reference proteome</keyword>
<dbReference type="PANTHER" id="PTHR11360">
    <property type="entry name" value="MONOCARBOXYLATE TRANSPORTER"/>
    <property type="match status" value="1"/>
</dbReference>
<dbReference type="PROSITE" id="PS50850">
    <property type="entry name" value="MFS"/>
    <property type="match status" value="1"/>
</dbReference>
<evidence type="ECO:0000259" key="4">
    <source>
        <dbReference type="PROSITE" id="PS50850"/>
    </source>
</evidence>
<keyword evidence="3" id="KW-1133">Transmembrane helix</keyword>
<feature type="transmembrane region" description="Helical" evidence="3">
    <location>
        <begin position="338"/>
        <end position="357"/>
    </location>
</feature>
<reference evidence="5" key="1">
    <citation type="submission" date="2020-11" db="EMBL/GenBank/DDBJ databases">
        <authorList>
            <consortium name="DOE Joint Genome Institute"/>
            <person name="Ahrendt S."/>
            <person name="Riley R."/>
            <person name="Andreopoulos W."/>
            <person name="Labutti K."/>
            <person name="Pangilinan J."/>
            <person name="Ruiz-Duenas F.J."/>
            <person name="Barrasa J.M."/>
            <person name="Sanchez-Garcia M."/>
            <person name="Camarero S."/>
            <person name="Miyauchi S."/>
            <person name="Serrano A."/>
            <person name="Linde D."/>
            <person name="Babiker R."/>
            <person name="Drula E."/>
            <person name="Ayuso-Fernandez I."/>
            <person name="Pacheco R."/>
            <person name="Padilla G."/>
            <person name="Ferreira P."/>
            <person name="Barriuso J."/>
            <person name="Kellner H."/>
            <person name="Castanera R."/>
            <person name="Alfaro M."/>
            <person name="Ramirez L."/>
            <person name="Pisabarro A.G."/>
            <person name="Kuo A."/>
            <person name="Tritt A."/>
            <person name="Lipzen A."/>
            <person name="He G."/>
            <person name="Yan M."/>
            <person name="Ng V."/>
            <person name="Cullen D."/>
            <person name="Martin F."/>
            <person name="Rosso M.-N."/>
            <person name="Henrissat B."/>
            <person name="Hibbett D."/>
            <person name="Martinez A.T."/>
            <person name="Grigoriev I.V."/>
        </authorList>
    </citation>
    <scope>NUCLEOTIDE SEQUENCE</scope>
    <source>
        <strain evidence="5">CBS 247.69</strain>
    </source>
</reference>
<name>A0A9P6CGD6_9AGAR</name>
<evidence type="ECO:0000313" key="6">
    <source>
        <dbReference type="Proteomes" id="UP000807353"/>
    </source>
</evidence>
<dbReference type="Proteomes" id="UP000807353">
    <property type="component" value="Unassembled WGS sequence"/>
</dbReference>
<feature type="transmembrane region" description="Helical" evidence="3">
    <location>
        <begin position="139"/>
        <end position="162"/>
    </location>
</feature>
<protein>
    <submittedName>
        <fullName evidence="5">MFS general substrate transporter</fullName>
    </submittedName>
</protein>
<dbReference type="Pfam" id="PF07690">
    <property type="entry name" value="MFS_1"/>
    <property type="match status" value="1"/>
</dbReference>
<feature type="transmembrane region" description="Helical" evidence="3">
    <location>
        <begin position="285"/>
        <end position="302"/>
    </location>
</feature>
<feature type="transmembrane region" description="Helical" evidence="3">
    <location>
        <begin position="86"/>
        <end position="105"/>
    </location>
</feature>
<feature type="transmembrane region" description="Helical" evidence="3">
    <location>
        <begin position="314"/>
        <end position="332"/>
    </location>
</feature>
<dbReference type="SUPFAM" id="SSF103473">
    <property type="entry name" value="MFS general substrate transporter"/>
    <property type="match status" value="1"/>
</dbReference>
<feature type="transmembrane region" description="Helical" evidence="3">
    <location>
        <begin position="46"/>
        <end position="66"/>
    </location>
</feature>
<evidence type="ECO:0000256" key="3">
    <source>
        <dbReference type="SAM" id="Phobius"/>
    </source>
</evidence>
<evidence type="ECO:0000256" key="1">
    <source>
        <dbReference type="ARBA" id="ARBA00004141"/>
    </source>
</evidence>
<keyword evidence="3" id="KW-0472">Membrane</keyword>